<keyword evidence="3" id="KW-1185">Reference proteome</keyword>
<proteinExistence type="predicted"/>
<keyword evidence="1" id="KW-0732">Signal</keyword>
<dbReference type="EMBL" id="JAUKUD010000004">
    <property type="protein sequence ID" value="KAK0746268.1"/>
    <property type="molecule type" value="Genomic_DNA"/>
</dbReference>
<comment type="caution">
    <text evidence="2">The sequence shown here is derived from an EMBL/GenBank/DDBJ whole genome shotgun (WGS) entry which is preliminary data.</text>
</comment>
<name>A0AA40EVF2_9PEZI</name>
<feature type="signal peptide" evidence="1">
    <location>
        <begin position="1"/>
        <end position="20"/>
    </location>
</feature>
<evidence type="ECO:0008006" key="4">
    <source>
        <dbReference type="Google" id="ProtNLM"/>
    </source>
</evidence>
<evidence type="ECO:0000313" key="3">
    <source>
        <dbReference type="Proteomes" id="UP001172155"/>
    </source>
</evidence>
<dbReference type="AlphaFoldDB" id="A0AA40EVF2"/>
<dbReference type="Proteomes" id="UP001172155">
    <property type="component" value="Unassembled WGS sequence"/>
</dbReference>
<accession>A0AA40EVF2</accession>
<reference evidence="2" key="1">
    <citation type="submission" date="2023-06" db="EMBL/GenBank/DDBJ databases">
        <title>Genome-scale phylogeny and comparative genomics of the fungal order Sordariales.</title>
        <authorList>
            <consortium name="Lawrence Berkeley National Laboratory"/>
            <person name="Hensen N."/>
            <person name="Bonometti L."/>
            <person name="Westerberg I."/>
            <person name="Brannstrom I.O."/>
            <person name="Guillou S."/>
            <person name="Cros-Aarteil S."/>
            <person name="Calhoun S."/>
            <person name="Haridas S."/>
            <person name="Kuo A."/>
            <person name="Mondo S."/>
            <person name="Pangilinan J."/>
            <person name="Riley R."/>
            <person name="LaButti K."/>
            <person name="Andreopoulos B."/>
            <person name="Lipzen A."/>
            <person name="Chen C."/>
            <person name="Yanf M."/>
            <person name="Daum C."/>
            <person name="Ng V."/>
            <person name="Clum A."/>
            <person name="Steindorff A."/>
            <person name="Ohm R."/>
            <person name="Martin F."/>
            <person name="Silar P."/>
            <person name="Natvig D."/>
            <person name="Lalanne C."/>
            <person name="Gautier V."/>
            <person name="Ament-velasquez S.L."/>
            <person name="Kruys A."/>
            <person name="Hutchinson M.I."/>
            <person name="Powell A.J."/>
            <person name="Barry K."/>
            <person name="Miller A.N."/>
            <person name="Grigoriev I.V."/>
            <person name="Debuchy R."/>
            <person name="Gladieux P."/>
            <person name="Thoren M.H."/>
            <person name="Johannesson H."/>
        </authorList>
    </citation>
    <scope>NUCLEOTIDE SEQUENCE</scope>
    <source>
        <strain evidence="2">SMH3187-1</strain>
    </source>
</reference>
<evidence type="ECO:0000313" key="2">
    <source>
        <dbReference type="EMBL" id="KAK0746268.1"/>
    </source>
</evidence>
<feature type="chain" id="PRO_5041259632" description="GPI anchored protein" evidence="1">
    <location>
        <begin position="21"/>
        <end position="177"/>
    </location>
</feature>
<sequence>MHFLPTAFVAAASLVAAASAAETSLDRLGLAIRSDLMSCEETYGGGWAPCGDEQSSKFCYSPLLGQSCCTTDNGYCDVGTYCAPMAGHCCIDGEELATCASNAGFQLPGDVPGEELRFGGSGLLSSSLVSTNLSSNGRANLSNAVTAEPPVQVSVARKGCRAPIWTACIGVVALYML</sequence>
<gene>
    <name evidence="2" type="ORF">B0T18DRAFT_147556</name>
</gene>
<organism evidence="2 3">
    <name type="scientific">Schizothecium vesticola</name>
    <dbReference type="NCBI Taxonomy" id="314040"/>
    <lineage>
        <taxon>Eukaryota</taxon>
        <taxon>Fungi</taxon>
        <taxon>Dikarya</taxon>
        <taxon>Ascomycota</taxon>
        <taxon>Pezizomycotina</taxon>
        <taxon>Sordariomycetes</taxon>
        <taxon>Sordariomycetidae</taxon>
        <taxon>Sordariales</taxon>
        <taxon>Schizotheciaceae</taxon>
        <taxon>Schizothecium</taxon>
    </lineage>
</organism>
<protein>
    <recommendedName>
        <fullName evidence="4">GPI anchored protein</fullName>
    </recommendedName>
</protein>
<evidence type="ECO:0000256" key="1">
    <source>
        <dbReference type="SAM" id="SignalP"/>
    </source>
</evidence>